<protein>
    <submittedName>
        <fullName evidence="2">Uncharacterized protein</fullName>
    </submittedName>
</protein>
<keyword evidence="1" id="KW-0812">Transmembrane</keyword>
<sequence>MQICPSCNSDKLVEESSMVVRIVLCVFLIFIIPFPYNLLLAFIPFVFPYKYQCDVCGLQHEKDELVNIDWREKEEMYQTHQWLEEQLTPHLNMWIEDDNENVYKVVKGNGQFLLIGWAEERLEVYRIYNIASDTEPVTLHATSNVSHSFRVNDYSPNPERTEFGERVLTTEEFNVFKEGDQRMKQWLQENEQLAGQLKIEFEKEE</sequence>
<gene>
    <name evidence="2" type="ORF">HNQ41_000506</name>
</gene>
<keyword evidence="1" id="KW-1133">Transmembrane helix</keyword>
<comment type="caution">
    <text evidence="2">The sequence shown here is derived from an EMBL/GenBank/DDBJ whole genome shotgun (WGS) entry which is preliminary data.</text>
</comment>
<dbReference type="EMBL" id="JACHHB010000002">
    <property type="protein sequence ID" value="MBB5172362.1"/>
    <property type="molecule type" value="Genomic_DNA"/>
</dbReference>
<feature type="transmembrane region" description="Helical" evidence="1">
    <location>
        <begin position="18"/>
        <end position="42"/>
    </location>
</feature>
<name>A0A840QLW0_9BACI</name>
<accession>A0A840QLW0</accession>
<proteinExistence type="predicted"/>
<dbReference type="AlphaFoldDB" id="A0A840QLW0"/>
<keyword evidence="1" id="KW-0472">Membrane</keyword>
<evidence type="ECO:0000256" key="1">
    <source>
        <dbReference type="SAM" id="Phobius"/>
    </source>
</evidence>
<keyword evidence="3" id="KW-1185">Reference proteome</keyword>
<reference evidence="2 3" key="1">
    <citation type="submission" date="2020-08" db="EMBL/GenBank/DDBJ databases">
        <title>Genomic Encyclopedia of Type Strains, Phase IV (KMG-IV): sequencing the most valuable type-strain genomes for metagenomic binning, comparative biology and taxonomic classification.</title>
        <authorList>
            <person name="Goeker M."/>
        </authorList>
    </citation>
    <scope>NUCLEOTIDE SEQUENCE [LARGE SCALE GENOMIC DNA]</scope>
    <source>
        <strain evidence="2 3">DSM 24696</strain>
    </source>
</reference>
<dbReference type="RefSeq" id="WP_184662847.1">
    <property type="nucleotide sequence ID" value="NZ_JACHHB010000002.1"/>
</dbReference>
<evidence type="ECO:0000313" key="2">
    <source>
        <dbReference type="EMBL" id="MBB5172362.1"/>
    </source>
</evidence>
<dbReference type="Proteomes" id="UP000551878">
    <property type="component" value="Unassembled WGS sequence"/>
</dbReference>
<evidence type="ECO:0000313" key="3">
    <source>
        <dbReference type="Proteomes" id="UP000551878"/>
    </source>
</evidence>
<organism evidence="2 3">
    <name type="scientific">Texcoconibacillus texcoconensis</name>
    <dbReference type="NCBI Taxonomy" id="1095777"/>
    <lineage>
        <taxon>Bacteria</taxon>
        <taxon>Bacillati</taxon>
        <taxon>Bacillota</taxon>
        <taxon>Bacilli</taxon>
        <taxon>Bacillales</taxon>
        <taxon>Bacillaceae</taxon>
        <taxon>Texcoconibacillus</taxon>
    </lineage>
</organism>